<name>A0A9Q0E0N4_9TELE</name>
<organism evidence="1 2">
    <name type="scientific">Muraenolepis orangiensis</name>
    <name type="common">Patagonian moray cod</name>
    <dbReference type="NCBI Taxonomy" id="630683"/>
    <lineage>
        <taxon>Eukaryota</taxon>
        <taxon>Metazoa</taxon>
        <taxon>Chordata</taxon>
        <taxon>Craniata</taxon>
        <taxon>Vertebrata</taxon>
        <taxon>Euteleostomi</taxon>
        <taxon>Actinopterygii</taxon>
        <taxon>Neopterygii</taxon>
        <taxon>Teleostei</taxon>
        <taxon>Neoteleostei</taxon>
        <taxon>Acanthomorphata</taxon>
        <taxon>Zeiogadaria</taxon>
        <taxon>Gadariae</taxon>
        <taxon>Gadiformes</taxon>
        <taxon>Muraenolepidoidei</taxon>
        <taxon>Muraenolepididae</taxon>
        <taxon>Muraenolepis</taxon>
    </lineage>
</organism>
<accession>A0A9Q0E0N4</accession>
<dbReference type="AlphaFoldDB" id="A0A9Q0E0N4"/>
<keyword evidence="2" id="KW-1185">Reference proteome</keyword>
<gene>
    <name evidence="1" type="ORF">NHX12_032917</name>
</gene>
<dbReference type="EMBL" id="JANIIK010000048">
    <property type="protein sequence ID" value="KAJ3598954.1"/>
    <property type="molecule type" value="Genomic_DNA"/>
</dbReference>
<evidence type="ECO:0000313" key="1">
    <source>
        <dbReference type="EMBL" id="KAJ3598954.1"/>
    </source>
</evidence>
<sequence>MSSNKVPGVDDRKGRLAPRERASVCVICMSCSEEGRQALRSTGPWGPFGTYPIRPHRKEDLWTSGSVAECTPPVDLWLSSVDKLIIGRTDGHSAQ</sequence>
<protein>
    <submittedName>
        <fullName evidence="1">Uncharacterized protein</fullName>
    </submittedName>
</protein>
<evidence type="ECO:0000313" key="2">
    <source>
        <dbReference type="Proteomes" id="UP001148018"/>
    </source>
</evidence>
<comment type="caution">
    <text evidence="1">The sequence shown here is derived from an EMBL/GenBank/DDBJ whole genome shotgun (WGS) entry which is preliminary data.</text>
</comment>
<reference evidence="1" key="1">
    <citation type="submission" date="2022-07" db="EMBL/GenBank/DDBJ databases">
        <title>Chromosome-level genome of Muraenolepis orangiensis.</title>
        <authorList>
            <person name="Kim J."/>
        </authorList>
    </citation>
    <scope>NUCLEOTIDE SEQUENCE</scope>
    <source>
        <strain evidence="1">KU_S4_2022</strain>
        <tissue evidence="1">Muscle</tissue>
    </source>
</reference>
<proteinExistence type="predicted"/>
<dbReference type="Proteomes" id="UP001148018">
    <property type="component" value="Unassembled WGS sequence"/>
</dbReference>